<organism evidence="3 4">
    <name type="scientific">Brassica carinata</name>
    <name type="common">Ethiopian mustard</name>
    <name type="synonym">Abyssinian cabbage</name>
    <dbReference type="NCBI Taxonomy" id="52824"/>
    <lineage>
        <taxon>Eukaryota</taxon>
        <taxon>Viridiplantae</taxon>
        <taxon>Streptophyta</taxon>
        <taxon>Embryophyta</taxon>
        <taxon>Tracheophyta</taxon>
        <taxon>Spermatophyta</taxon>
        <taxon>Magnoliopsida</taxon>
        <taxon>eudicotyledons</taxon>
        <taxon>Gunneridae</taxon>
        <taxon>Pentapetalae</taxon>
        <taxon>rosids</taxon>
        <taxon>malvids</taxon>
        <taxon>Brassicales</taxon>
        <taxon>Brassicaceae</taxon>
        <taxon>Brassiceae</taxon>
        <taxon>Brassica</taxon>
    </lineage>
</organism>
<reference evidence="3 4" key="1">
    <citation type="submission" date="2020-02" db="EMBL/GenBank/DDBJ databases">
        <authorList>
            <person name="Ma Q."/>
            <person name="Huang Y."/>
            <person name="Song X."/>
            <person name="Pei D."/>
        </authorList>
    </citation>
    <scope>NUCLEOTIDE SEQUENCE [LARGE SCALE GENOMIC DNA]</scope>
    <source>
        <strain evidence="3">Sxm20200214</strain>
        <tissue evidence="3">Leaf</tissue>
    </source>
</reference>
<keyword evidence="2" id="KW-0812">Transmembrane</keyword>
<feature type="region of interest" description="Disordered" evidence="1">
    <location>
        <begin position="1"/>
        <end position="92"/>
    </location>
</feature>
<keyword evidence="4" id="KW-1185">Reference proteome</keyword>
<proteinExistence type="predicted"/>
<feature type="transmembrane region" description="Helical" evidence="2">
    <location>
        <begin position="270"/>
        <end position="289"/>
    </location>
</feature>
<feature type="region of interest" description="Disordered" evidence="1">
    <location>
        <begin position="319"/>
        <end position="355"/>
    </location>
</feature>
<feature type="transmembrane region" description="Helical" evidence="2">
    <location>
        <begin position="240"/>
        <end position="258"/>
    </location>
</feature>
<protein>
    <submittedName>
        <fullName evidence="3">Uncharacterized protein</fullName>
    </submittedName>
</protein>
<evidence type="ECO:0000313" key="4">
    <source>
        <dbReference type="Proteomes" id="UP000886595"/>
    </source>
</evidence>
<evidence type="ECO:0000256" key="1">
    <source>
        <dbReference type="SAM" id="MobiDB-lite"/>
    </source>
</evidence>
<dbReference type="AlphaFoldDB" id="A0A8X7VM87"/>
<feature type="compositionally biased region" description="Basic and acidic residues" evidence="1">
    <location>
        <begin position="339"/>
        <end position="355"/>
    </location>
</feature>
<feature type="transmembrane region" description="Helical" evidence="2">
    <location>
        <begin position="175"/>
        <end position="193"/>
    </location>
</feature>
<gene>
    <name evidence="3" type="ORF">Bca52824_025314</name>
</gene>
<evidence type="ECO:0000313" key="3">
    <source>
        <dbReference type="EMBL" id="KAG2313757.1"/>
    </source>
</evidence>
<comment type="caution">
    <text evidence="3">The sequence shown here is derived from an EMBL/GenBank/DDBJ whole genome shotgun (WGS) entry which is preliminary data.</text>
</comment>
<sequence>MTTPHHNQSFGKAIEIEEEESSPQRTEMKSRHHIIDIGSFRKRKMRNRTNGTELKSKRNGKEKKACRSNESQAKSKLKDQASTSNQVDEDEPVKDNVVNAHLNVGSTAVFLNPFTPSVAENTILVMVLAELMAMRKAKRGKAKRRKAKRGLSKPELAATTKDWEPTRVGTSNKGISAMISLGLNTILFTAGISPGHSGDTWEVKTIYQISLWIGAFFSVASLWLVYLIHPMSSAMQDRTLKGVNILMLLALIALLVMFSEATMLMSVDKLAMWIGGVLLGLLLVVLLYFKVPLFRRLLSKIGLDLTGTAVPDPYKQRTKTLKNITYEPPPSEDSSSDSDGSRLVDRRQTRERGTV</sequence>
<name>A0A8X7VM87_BRACI</name>
<dbReference type="Proteomes" id="UP000886595">
    <property type="component" value="Unassembled WGS sequence"/>
</dbReference>
<feature type="compositionally biased region" description="Polar residues" evidence="1">
    <location>
        <begin position="68"/>
        <end position="86"/>
    </location>
</feature>
<dbReference type="EMBL" id="JAAMPC010000005">
    <property type="protein sequence ID" value="KAG2313757.1"/>
    <property type="molecule type" value="Genomic_DNA"/>
</dbReference>
<accession>A0A8X7VM87</accession>
<feature type="transmembrane region" description="Helical" evidence="2">
    <location>
        <begin position="205"/>
        <end position="228"/>
    </location>
</feature>
<feature type="compositionally biased region" description="Basic and acidic residues" evidence="1">
    <location>
        <begin position="26"/>
        <end position="35"/>
    </location>
</feature>
<keyword evidence="2" id="KW-1133">Transmembrane helix</keyword>
<keyword evidence="2" id="KW-0472">Membrane</keyword>
<evidence type="ECO:0000256" key="2">
    <source>
        <dbReference type="SAM" id="Phobius"/>
    </source>
</evidence>
<feature type="compositionally biased region" description="Polar residues" evidence="1">
    <location>
        <begin position="1"/>
        <end position="10"/>
    </location>
</feature>